<evidence type="ECO:0000256" key="2">
    <source>
        <dbReference type="PIRSR" id="PIRSR005211-1"/>
    </source>
</evidence>
<dbReference type="SUPFAM" id="SSF53474">
    <property type="entry name" value="alpha/beta-Hydrolases"/>
    <property type="match status" value="1"/>
</dbReference>
<feature type="active site" description="Charge relay system" evidence="2">
    <location>
        <position position="342"/>
    </location>
</feature>
<dbReference type="PANTHER" id="PTHR10794:SF63">
    <property type="entry name" value="ALPHA_BETA HYDROLASE 1, ISOFORM A"/>
    <property type="match status" value="1"/>
</dbReference>
<dbReference type="InterPro" id="IPR022742">
    <property type="entry name" value="Hydrolase_4"/>
</dbReference>
<name>A0AAV5WJ32_9BILA</name>
<feature type="active site" description="Charge relay system" evidence="2">
    <location>
        <position position="214"/>
    </location>
</feature>
<dbReference type="GO" id="GO:0008126">
    <property type="term" value="F:acetylesterase activity"/>
    <property type="evidence" value="ECO:0007669"/>
    <property type="project" value="TreeGrafter"/>
</dbReference>
<comment type="caution">
    <text evidence="5">The sequence shown here is derived from an EMBL/GenBank/DDBJ whole genome shotgun (WGS) entry which is preliminary data.</text>
</comment>
<evidence type="ECO:0000313" key="5">
    <source>
        <dbReference type="EMBL" id="GMT31957.1"/>
    </source>
</evidence>
<dbReference type="Gene3D" id="3.40.50.1820">
    <property type="entry name" value="alpha/beta hydrolase"/>
    <property type="match status" value="1"/>
</dbReference>
<sequence length="400" mass="44141">NSRRVARVAACSTCSSCSIMIYLVVVAVAAAVPAALFLYSRYVAQKPQIYVKVGTQWAETLRKVPAFDEVYTPSWWCPFGWAQTIVLEMFRSLPKLGWEREMMRYPDGGQSALDWLHPKGERARGDATTPIVVLMPGITGSTHNASYLLHVAEEVHASGWRIAVANARGAGGVKLLTPQLYNAGTSEDLREASTVLKMITKRYPSAKKFACGFSLGGMMLWNYLAKCETREETRLDAALVVSSPWNSAKTTESLERPFYCFLFNKAVLRSCLRLVEPLKHIFEDRIDWTHLMASQTMRDFDSRFIAPLGGFPSVEKYYEATSLCSKVARIRVPTLAVTAADDAFAPPESIPFGDVCRSENVAVCLTAHGGHTAFLQGANPNGPGFVDKMIVQFGDAVFAQ</sequence>
<keyword evidence="3" id="KW-1133">Transmembrane helix</keyword>
<evidence type="ECO:0000256" key="3">
    <source>
        <dbReference type="SAM" id="Phobius"/>
    </source>
</evidence>
<dbReference type="Pfam" id="PF12146">
    <property type="entry name" value="Hydrolase_4"/>
    <property type="match status" value="1"/>
</dbReference>
<dbReference type="PIRSF" id="PIRSF005211">
    <property type="entry name" value="Ab_hydro_YheT"/>
    <property type="match status" value="1"/>
</dbReference>
<keyword evidence="3" id="KW-0472">Membrane</keyword>
<feature type="domain" description="Serine aminopeptidase S33" evidence="4">
    <location>
        <begin position="131"/>
        <end position="373"/>
    </location>
</feature>
<dbReference type="InterPro" id="IPR050960">
    <property type="entry name" value="AB_hydrolase_4_sf"/>
</dbReference>
<dbReference type="GO" id="GO:0051792">
    <property type="term" value="P:medium-chain fatty acid biosynthetic process"/>
    <property type="evidence" value="ECO:0007669"/>
    <property type="project" value="TreeGrafter"/>
</dbReference>
<dbReference type="GO" id="GO:0051793">
    <property type="term" value="P:medium-chain fatty acid catabolic process"/>
    <property type="evidence" value="ECO:0007669"/>
    <property type="project" value="TreeGrafter"/>
</dbReference>
<dbReference type="AlphaFoldDB" id="A0AAV5WJ32"/>
<proteinExistence type="inferred from homology"/>
<feature type="non-terminal residue" evidence="5">
    <location>
        <position position="1"/>
    </location>
</feature>
<feature type="transmembrane region" description="Helical" evidence="3">
    <location>
        <begin position="20"/>
        <end position="39"/>
    </location>
</feature>
<evidence type="ECO:0000256" key="1">
    <source>
        <dbReference type="ARBA" id="ARBA00010884"/>
    </source>
</evidence>
<accession>A0AAV5WJ32</accession>
<gene>
    <name evidence="5" type="ORF">PFISCL1PPCAC_23254</name>
</gene>
<feature type="active site" description="Charge relay system" evidence="2">
    <location>
        <position position="371"/>
    </location>
</feature>
<dbReference type="GO" id="GO:0047372">
    <property type="term" value="F:monoacylglycerol lipase activity"/>
    <property type="evidence" value="ECO:0007669"/>
    <property type="project" value="TreeGrafter"/>
</dbReference>
<dbReference type="PANTHER" id="PTHR10794">
    <property type="entry name" value="ABHYDROLASE DOMAIN-CONTAINING PROTEIN"/>
    <property type="match status" value="1"/>
</dbReference>
<organism evidence="5 6">
    <name type="scientific">Pristionchus fissidentatus</name>
    <dbReference type="NCBI Taxonomy" id="1538716"/>
    <lineage>
        <taxon>Eukaryota</taxon>
        <taxon>Metazoa</taxon>
        <taxon>Ecdysozoa</taxon>
        <taxon>Nematoda</taxon>
        <taxon>Chromadorea</taxon>
        <taxon>Rhabditida</taxon>
        <taxon>Rhabditina</taxon>
        <taxon>Diplogasteromorpha</taxon>
        <taxon>Diplogasteroidea</taxon>
        <taxon>Neodiplogasteridae</taxon>
        <taxon>Pristionchus</taxon>
    </lineage>
</organism>
<evidence type="ECO:0000313" key="6">
    <source>
        <dbReference type="Proteomes" id="UP001432322"/>
    </source>
</evidence>
<reference evidence="5" key="1">
    <citation type="submission" date="2023-10" db="EMBL/GenBank/DDBJ databases">
        <title>Genome assembly of Pristionchus species.</title>
        <authorList>
            <person name="Yoshida K."/>
            <person name="Sommer R.J."/>
        </authorList>
    </citation>
    <scope>NUCLEOTIDE SEQUENCE</scope>
    <source>
        <strain evidence="5">RS5133</strain>
    </source>
</reference>
<comment type="similarity">
    <text evidence="1">Belongs to the AB hydrolase superfamily. AB hydrolase 4 family.</text>
</comment>
<dbReference type="EMBL" id="BTSY01000006">
    <property type="protein sequence ID" value="GMT31957.1"/>
    <property type="molecule type" value="Genomic_DNA"/>
</dbReference>
<keyword evidence="6" id="KW-1185">Reference proteome</keyword>
<evidence type="ECO:0000259" key="4">
    <source>
        <dbReference type="Pfam" id="PF12146"/>
    </source>
</evidence>
<protein>
    <recommendedName>
        <fullName evidence="4">Serine aminopeptidase S33 domain-containing protein</fullName>
    </recommendedName>
</protein>
<dbReference type="InterPro" id="IPR012020">
    <property type="entry name" value="ABHD4"/>
</dbReference>
<dbReference type="Proteomes" id="UP001432322">
    <property type="component" value="Unassembled WGS sequence"/>
</dbReference>
<dbReference type="InterPro" id="IPR029058">
    <property type="entry name" value="AB_hydrolase_fold"/>
</dbReference>
<keyword evidence="3" id="KW-0812">Transmembrane</keyword>